<feature type="domain" description="Glycosyl hydrolase family 13 catalytic" evidence="3">
    <location>
        <begin position="153"/>
        <end position="510"/>
    </location>
</feature>
<evidence type="ECO:0000256" key="2">
    <source>
        <dbReference type="ARBA" id="ARBA00023295"/>
    </source>
</evidence>
<dbReference type="GO" id="GO:0005975">
    <property type="term" value="P:carbohydrate metabolic process"/>
    <property type="evidence" value="ECO:0007669"/>
    <property type="project" value="InterPro"/>
</dbReference>
<dbReference type="Gene3D" id="2.60.40.10">
    <property type="entry name" value="Immunoglobulins"/>
    <property type="match status" value="1"/>
</dbReference>
<protein>
    <submittedName>
        <fullName evidence="4">Alpha-glycosidase</fullName>
    </submittedName>
</protein>
<dbReference type="AlphaFoldDB" id="A0A0V8GKP8"/>
<dbReference type="PANTHER" id="PTHR10357">
    <property type="entry name" value="ALPHA-AMYLASE FAMILY MEMBER"/>
    <property type="match status" value="1"/>
</dbReference>
<evidence type="ECO:0000259" key="3">
    <source>
        <dbReference type="SMART" id="SM00642"/>
    </source>
</evidence>
<dbReference type="Gene3D" id="3.90.400.10">
    <property type="entry name" value="Oligo-1,6-glucosidase, Domain 2"/>
    <property type="match status" value="1"/>
</dbReference>
<dbReference type="InterPro" id="IPR013739">
    <property type="entry name" value="Beta_galactosidase_C"/>
</dbReference>
<keyword evidence="1" id="KW-0378">Hydrolase</keyword>
<dbReference type="Gene3D" id="3.20.20.80">
    <property type="entry name" value="Glycosidases"/>
    <property type="match status" value="1"/>
</dbReference>
<dbReference type="InterPro" id="IPR004185">
    <property type="entry name" value="Glyco_hydro_13_lg-like_dom"/>
</dbReference>
<dbReference type="Pfam" id="PF02903">
    <property type="entry name" value="Alpha-amylase_N"/>
    <property type="match status" value="1"/>
</dbReference>
<reference evidence="4 5" key="1">
    <citation type="journal article" date="2015" name="Int. J. Syst. Evol. Microbiol.">
        <title>Exiguobacterium enclense sp. nov., isolated from sediment.</title>
        <authorList>
            <person name="Dastager S.G."/>
            <person name="Mawlankar R."/>
            <person name="Sonalkar V.V."/>
            <person name="Thorat M.N."/>
            <person name="Mual P."/>
            <person name="Verma A."/>
            <person name="Krishnamurthi S."/>
            <person name="Tang S.K."/>
            <person name="Li W.J."/>
        </authorList>
    </citation>
    <scope>NUCLEOTIDE SEQUENCE [LARGE SCALE GENOMIC DNA]</scope>
    <source>
        <strain evidence="4 5">NIO-1109</strain>
    </source>
</reference>
<keyword evidence="2 4" id="KW-0326">Glycosidase</keyword>
<dbReference type="OrthoDB" id="9805159at2"/>
<sequence>MNQAGVVHRALSPFVYAYDQETVHVRLMTAKDDIEKVELIYGDPYEWEAEKEEDRDWNFDPEKEKSWKVERTPMQHNGSDATYDYWFVAIRPERKRVRYGFEVHGDTTAVLTERGWYDEAPLDHPGYYFSVPYVHATDVFDTPEWVKDTVWYQIFPERFANGDRTNDPAGTKEWGSEAPAFQNFFGGDFQGVIDHVDHLQRIGVTGVYFCPVFEAPSNHKYDTLDYLKLDPAFGDEKTFRKMIDVLHENGIRVLLDAVFNHISEEHPAFQDVLEKGQDSKYANWFTIDSFPVDPSIPNYEVFAFERNMPKLNTAHPDVKDYLLHVGRYWVEEFGIDGWRLDVASEVDHAFWREFRKEVRAANGTCYIVGECWTDSQPWLLGDQFDAVMNYGLTESFLTCFATGETSVRDFSHAVSRNLNWHSQNVNEVMFNLIDSHDTPRALTRAKGNIDRMKLLFTTLLTFPGSPVIYYGDEIGMTGGQDPANRACMEWDETKQNRELFDHVAQLIALRKQHPVLANAGTYHFQRIDDTKQTFVVERRQGEQIYLLVVNVSEEAQSLSLEGTYESLLNATTLSGTIQVEAVSALLLRHV</sequence>
<dbReference type="CDD" id="cd02857">
    <property type="entry name" value="E_set_CDase_PDE_N"/>
    <property type="match status" value="1"/>
</dbReference>
<dbReference type="Pfam" id="PF08533">
    <property type="entry name" value="Glyco_hydro_42C"/>
    <property type="match status" value="1"/>
</dbReference>
<evidence type="ECO:0000313" key="5">
    <source>
        <dbReference type="Proteomes" id="UP000053797"/>
    </source>
</evidence>
<dbReference type="Proteomes" id="UP000053797">
    <property type="component" value="Unassembled WGS sequence"/>
</dbReference>
<evidence type="ECO:0000256" key="1">
    <source>
        <dbReference type="ARBA" id="ARBA00022801"/>
    </source>
</evidence>
<dbReference type="Gene3D" id="2.60.40.1180">
    <property type="entry name" value="Golgi alpha-mannosidase II"/>
    <property type="match status" value="1"/>
</dbReference>
<name>A0A0V8GKP8_9BACL</name>
<dbReference type="Pfam" id="PF00128">
    <property type="entry name" value="Alpha-amylase"/>
    <property type="match status" value="1"/>
</dbReference>
<dbReference type="InterPro" id="IPR006047">
    <property type="entry name" value="GH13_cat_dom"/>
</dbReference>
<proteinExistence type="predicted"/>
<accession>A0A0V8GKP8</accession>
<dbReference type="SMART" id="SM00642">
    <property type="entry name" value="Aamy"/>
    <property type="match status" value="1"/>
</dbReference>
<dbReference type="RefSeq" id="WP_058264865.1">
    <property type="nucleotide sequence ID" value="NZ_FMYN01000001.1"/>
</dbReference>
<dbReference type="InterPro" id="IPR017853">
    <property type="entry name" value="GH"/>
</dbReference>
<gene>
    <name evidence="4" type="ORF">AS033_05405</name>
</gene>
<evidence type="ECO:0000313" key="4">
    <source>
        <dbReference type="EMBL" id="KSU50816.1"/>
    </source>
</evidence>
<dbReference type="GO" id="GO:0004553">
    <property type="term" value="F:hydrolase activity, hydrolyzing O-glycosyl compounds"/>
    <property type="evidence" value="ECO:0007669"/>
    <property type="project" value="InterPro"/>
</dbReference>
<dbReference type="SUPFAM" id="SSF51445">
    <property type="entry name" value="(Trans)glycosidases"/>
    <property type="match status" value="1"/>
</dbReference>
<dbReference type="InterPro" id="IPR013780">
    <property type="entry name" value="Glyco_hydro_b"/>
</dbReference>
<dbReference type="EMBL" id="LNQL01000001">
    <property type="protein sequence ID" value="KSU50816.1"/>
    <property type="molecule type" value="Genomic_DNA"/>
</dbReference>
<dbReference type="InterPro" id="IPR045857">
    <property type="entry name" value="O16G_dom_2"/>
</dbReference>
<dbReference type="PANTHER" id="PTHR10357:SF210">
    <property type="entry name" value="MALTODEXTRIN GLUCOSIDASE"/>
    <property type="match status" value="1"/>
</dbReference>
<organism evidence="4 5">
    <name type="scientific">Exiguobacterium indicum</name>
    <dbReference type="NCBI Taxonomy" id="296995"/>
    <lineage>
        <taxon>Bacteria</taxon>
        <taxon>Bacillati</taxon>
        <taxon>Bacillota</taxon>
        <taxon>Bacilli</taxon>
        <taxon>Bacillales</taxon>
        <taxon>Bacillales Family XII. Incertae Sedis</taxon>
        <taxon>Exiguobacterium</taxon>
    </lineage>
</organism>
<dbReference type="CDD" id="cd11338">
    <property type="entry name" value="AmyAc_CMD"/>
    <property type="match status" value="1"/>
</dbReference>
<dbReference type="InterPro" id="IPR013783">
    <property type="entry name" value="Ig-like_fold"/>
</dbReference>
<comment type="caution">
    <text evidence="4">The sequence shown here is derived from an EMBL/GenBank/DDBJ whole genome shotgun (WGS) entry which is preliminary data.</text>
</comment>